<name>A0A3G9JMY1_9FIRM</name>
<reference evidence="2 3" key="1">
    <citation type="submission" date="2018-11" db="EMBL/GenBank/DDBJ databases">
        <title>Novel Erysipelotrichaceae bacterium isolated from small intestine of a swine.</title>
        <authorList>
            <person name="Kim J.S."/>
            <person name="Choe H."/>
            <person name="Lee Y.R."/>
            <person name="Kim K.M."/>
            <person name="Park D.S."/>
        </authorList>
    </citation>
    <scope>NUCLEOTIDE SEQUENCE [LARGE SCALE GENOMIC DNA]</scope>
    <source>
        <strain evidence="2 3">SG0102</strain>
    </source>
</reference>
<evidence type="ECO:0000259" key="1">
    <source>
        <dbReference type="Pfam" id="PF12682"/>
    </source>
</evidence>
<dbReference type="KEGG" id="ebm:SG0102_12970"/>
<dbReference type="GO" id="GO:0016651">
    <property type="term" value="F:oxidoreductase activity, acting on NAD(P)H"/>
    <property type="evidence" value="ECO:0007669"/>
    <property type="project" value="UniProtKB-ARBA"/>
</dbReference>
<dbReference type="OrthoDB" id="9806505at2"/>
<dbReference type="InterPro" id="IPR008254">
    <property type="entry name" value="Flavodoxin/NO_synth"/>
</dbReference>
<dbReference type="InParanoid" id="A0A3G9JMY1"/>
<dbReference type="EMBL" id="AP019309">
    <property type="protein sequence ID" value="BBH26363.1"/>
    <property type="molecule type" value="Genomic_DNA"/>
</dbReference>
<dbReference type="Proteomes" id="UP000268059">
    <property type="component" value="Chromosome"/>
</dbReference>
<keyword evidence="3" id="KW-1185">Reference proteome</keyword>
<dbReference type="SUPFAM" id="SSF52218">
    <property type="entry name" value="Flavoproteins"/>
    <property type="match status" value="1"/>
</dbReference>
<proteinExistence type="predicted"/>
<protein>
    <submittedName>
        <fullName evidence="2">Flavodoxin</fullName>
    </submittedName>
</protein>
<dbReference type="PANTHER" id="PTHR39201">
    <property type="entry name" value="EXPORTED PROTEIN-RELATED"/>
    <property type="match status" value="1"/>
</dbReference>
<feature type="domain" description="Flavodoxin-like" evidence="1">
    <location>
        <begin position="3"/>
        <end position="150"/>
    </location>
</feature>
<dbReference type="PANTHER" id="PTHR39201:SF1">
    <property type="entry name" value="FLAVODOXIN-LIKE DOMAIN-CONTAINING PROTEIN"/>
    <property type="match status" value="1"/>
</dbReference>
<organism evidence="2 3">
    <name type="scientific">Intestinibaculum porci</name>
    <dbReference type="NCBI Taxonomy" id="2487118"/>
    <lineage>
        <taxon>Bacteria</taxon>
        <taxon>Bacillati</taxon>
        <taxon>Bacillota</taxon>
        <taxon>Erysipelotrichia</taxon>
        <taxon>Erysipelotrichales</taxon>
        <taxon>Erysipelotrichaceae</taxon>
        <taxon>Intestinibaculum</taxon>
    </lineage>
</organism>
<gene>
    <name evidence="2" type="ORF">SG0102_12970</name>
</gene>
<evidence type="ECO:0000313" key="2">
    <source>
        <dbReference type="EMBL" id="BBH26363.1"/>
    </source>
</evidence>
<dbReference type="Gene3D" id="3.40.50.360">
    <property type="match status" value="1"/>
</dbReference>
<evidence type="ECO:0000313" key="3">
    <source>
        <dbReference type="Proteomes" id="UP000268059"/>
    </source>
</evidence>
<dbReference type="RefSeq" id="WP_125119236.1">
    <property type="nucleotide sequence ID" value="NZ_AP019309.1"/>
</dbReference>
<sequence length="157" mass="18613">MQTLIAYFSWSGHTVKIAKKIAAETDADLFRIERQVPYSQDYETCAYKEAKEEIDQKVRPEIKTPLPDIQKYDNIIVAFPIWWYTSPLPVWKFLESYPDWKGKKIYLFANSYTDDYTYMENALKDARSSVKNAKVEAGLFNQEIEKLDEWLIERHLK</sequence>
<dbReference type="Pfam" id="PF12682">
    <property type="entry name" value="Flavodoxin_4"/>
    <property type="match status" value="1"/>
</dbReference>
<accession>A0A3G9JMY1</accession>
<dbReference type="InterPro" id="IPR029039">
    <property type="entry name" value="Flavoprotein-like_sf"/>
</dbReference>
<dbReference type="GO" id="GO:0010181">
    <property type="term" value="F:FMN binding"/>
    <property type="evidence" value="ECO:0007669"/>
    <property type="project" value="InterPro"/>
</dbReference>
<dbReference type="AlphaFoldDB" id="A0A3G9JMY1"/>